<dbReference type="Pfam" id="PF03992">
    <property type="entry name" value="ABM"/>
    <property type="match status" value="1"/>
</dbReference>
<dbReference type="EMBL" id="MPIN01000001">
    <property type="protein sequence ID" value="OJH41927.1"/>
    <property type="molecule type" value="Genomic_DNA"/>
</dbReference>
<keyword evidence="2" id="KW-0503">Monooxygenase</keyword>
<evidence type="ECO:0000259" key="1">
    <source>
        <dbReference type="PROSITE" id="PS51725"/>
    </source>
</evidence>
<dbReference type="Proteomes" id="UP000182229">
    <property type="component" value="Unassembled WGS sequence"/>
</dbReference>
<evidence type="ECO:0000313" key="3">
    <source>
        <dbReference type="Proteomes" id="UP000182229"/>
    </source>
</evidence>
<dbReference type="GO" id="GO:0004497">
    <property type="term" value="F:monooxygenase activity"/>
    <property type="evidence" value="ECO:0007669"/>
    <property type="project" value="UniProtKB-KW"/>
</dbReference>
<protein>
    <submittedName>
        <fullName evidence="2">Antibiotic biosynthesis monooxygenase</fullName>
    </submittedName>
</protein>
<dbReference type="AlphaFoldDB" id="A0A1L9BI35"/>
<accession>A0A1L9BI35</accession>
<dbReference type="PROSITE" id="PS51725">
    <property type="entry name" value="ABM"/>
    <property type="match status" value="1"/>
</dbReference>
<proteinExistence type="predicted"/>
<feature type="domain" description="ABM" evidence="1">
    <location>
        <begin position="15"/>
        <end position="106"/>
    </location>
</feature>
<dbReference type="InterPro" id="IPR011008">
    <property type="entry name" value="Dimeric_a/b-barrel"/>
</dbReference>
<dbReference type="Gene3D" id="3.30.70.100">
    <property type="match status" value="1"/>
</dbReference>
<keyword evidence="3" id="KW-1185">Reference proteome</keyword>
<sequence length="118" mass="13138">MEATTTRIVPGSEVCTLINVFTVAPERQAELVKVLEEATEEVMRYLPGFISANIHRGVEGTRVTNYAQWASREHFEAMLRNPTAQTHMRAAAALVEKYEPHLYEVVSTHARGVPSGDV</sequence>
<gene>
    <name evidence="2" type="ORF">BON30_01465</name>
</gene>
<dbReference type="OrthoDB" id="1494517at2"/>
<reference evidence="3" key="1">
    <citation type="submission" date="2016-11" db="EMBL/GenBank/DDBJ databases">
        <authorList>
            <person name="Shukria A."/>
            <person name="Stevens D.C."/>
        </authorList>
    </citation>
    <scope>NUCLEOTIDE SEQUENCE [LARGE SCALE GENOMIC DNA]</scope>
    <source>
        <strain evidence="3">Cbfe23</strain>
    </source>
</reference>
<comment type="caution">
    <text evidence="2">The sequence shown here is derived from an EMBL/GenBank/DDBJ whole genome shotgun (WGS) entry which is preliminary data.</text>
</comment>
<evidence type="ECO:0000313" key="2">
    <source>
        <dbReference type="EMBL" id="OJH41927.1"/>
    </source>
</evidence>
<keyword evidence="2" id="KW-0560">Oxidoreductase</keyword>
<dbReference type="STRING" id="83449.BON30_01465"/>
<dbReference type="RefSeq" id="WP_071896022.1">
    <property type="nucleotide sequence ID" value="NZ_MPIN01000001.1"/>
</dbReference>
<name>A0A1L9BI35_9BACT</name>
<reference evidence="2 3" key="2">
    <citation type="submission" date="2016-12" db="EMBL/GenBank/DDBJ databases">
        <title>Draft Genome Sequence of Cystobacter ferrugineus Strain Cbfe23.</title>
        <authorList>
            <person name="Akbar S."/>
            <person name="Dowd S.E."/>
            <person name="Stevens D.C."/>
        </authorList>
    </citation>
    <scope>NUCLEOTIDE SEQUENCE [LARGE SCALE GENOMIC DNA]</scope>
    <source>
        <strain evidence="2 3">Cbfe23</strain>
    </source>
</reference>
<dbReference type="SUPFAM" id="SSF54909">
    <property type="entry name" value="Dimeric alpha+beta barrel"/>
    <property type="match status" value="1"/>
</dbReference>
<organism evidence="2 3">
    <name type="scientific">Cystobacter ferrugineus</name>
    <dbReference type="NCBI Taxonomy" id="83449"/>
    <lineage>
        <taxon>Bacteria</taxon>
        <taxon>Pseudomonadati</taxon>
        <taxon>Myxococcota</taxon>
        <taxon>Myxococcia</taxon>
        <taxon>Myxococcales</taxon>
        <taxon>Cystobacterineae</taxon>
        <taxon>Archangiaceae</taxon>
        <taxon>Cystobacter</taxon>
    </lineage>
</organism>
<dbReference type="InterPro" id="IPR007138">
    <property type="entry name" value="ABM_dom"/>
</dbReference>